<dbReference type="EMBL" id="CAQK01000501">
    <property type="protein sequence ID" value="CCQ51633.1"/>
    <property type="molecule type" value="Genomic_DNA"/>
</dbReference>
<accession>T2IEZ6</accession>
<dbReference type="AlphaFoldDB" id="T2IEZ6"/>
<comment type="caution">
    <text evidence="1">The sequence shown here is derived from an EMBL/GenBank/DDBJ whole genome shotgun (WGS) entry which is preliminary data.</text>
</comment>
<reference evidence="1 2" key="2">
    <citation type="submission" date="2013-09" db="EMBL/GenBank/DDBJ databases">
        <title>Whole genome comparison of six Crocosphaera watsonii strains with differing phenotypes.</title>
        <authorList>
            <person name="Bench S.R."/>
            <person name="Heller P."/>
            <person name="Frank I."/>
            <person name="Arciniega M."/>
            <person name="Shilova I.N."/>
            <person name="Zehr J.P."/>
        </authorList>
    </citation>
    <scope>NUCLEOTIDE SEQUENCE [LARGE SCALE GENOMIC DNA]</scope>
    <source>
        <strain evidence="1 2">WH 8502</strain>
    </source>
</reference>
<reference evidence="1 2" key="1">
    <citation type="submission" date="2013-01" db="EMBL/GenBank/DDBJ databases">
        <authorList>
            <person name="Bench S."/>
        </authorList>
    </citation>
    <scope>NUCLEOTIDE SEQUENCE [LARGE SCALE GENOMIC DNA]</scope>
    <source>
        <strain evidence="1 2">WH 8502</strain>
    </source>
</reference>
<protein>
    <submittedName>
        <fullName evidence="1">Uncharacterized protein</fullName>
    </submittedName>
</protein>
<proteinExistence type="predicted"/>
<evidence type="ECO:0000313" key="2">
    <source>
        <dbReference type="Proteomes" id="UP000018348"/>
    </source>
</evidence>
<organism evidence="1 2">
    <name type="scientific">Crocosphaera watsonii WH 8502</name>
    <dbReference type="NCBI Taxonomy" id="423474"/>
    <lineage>
        <taxon>Bacteria</taxon>
        <taxon>Bacillati</taxon>
        <taxon>Cyanobacteriota</taxon>
        <taxon>Cyanophyceae</taxon>
        <taxon>Oscillatoriophycideae</taxon>
        <taxon>Chroococcales</taxon>
        <taxon>Aphanothecaceae</taxon>
        <taxon>Crocosphaera</taxon>
    </lineage>
</organism>
<name>T2IEZ6_CROWT</name>
<sequence>MTKLFSSHLFIPNKDLYKSFNWKFNSELNIKFLSWEGLGVSLKILKSLPLKSS</sequence>
<evidence type="ECO:0000313" key="1">
    <source>
        <dbReference type="EMBL" id="CCQ51633.1"/>
    </source>
</evidence>
<dbReference type="Proteomes" id="UP000018348">
    <property type="component" value="Unassembled WGS sequence"/>
</dbReference>
<gene>
    <name evidence="1" type="ORF">CWATWH8502_862</name>
</gene>